<dbReference type="InterPro" id="IPR036508">
    <property type="entry name" value="Chitin-bd_dom_sf"/>
</dbReference>
<dbReference type="GO" id="GO:0005576">
    <property type="term" value="C:extracellular region"/>
    <property type="evidence" value="ECO:0007669"/>
    <property type="project" value="InterPro"/>
</dbReference>
<protein>
    <submittedName>
        <fullName evidence="1">Uncharacterized protein</fullName>
    </submittedName>
</protein>
<evidence type="ECO:0000313" key="1">
    <source>
        <dbReference type="EMBL" id="CAH1779671.1"/>
    </source>
</evidence>
<dbReference type="SMART" id="SM00494">
    <property type="entry name" value="ChtBD2"/>
    <property type="match status" value="1"/>
</dbReference>
<dbReference type="InterPro" id="IPR002557">
    <property type="entry name" value="Chitin-bd_dom"/>
</dbReference>
<dbReference type="OrthoDB" id="9983318at2759"/>
<dbReference type="Gene3D" id="2.170.140.10">
    <property type="entry name" value="Chitin binding domain"/>
    <property type="match status" value="1"/>
</dbReference>
<dbReference type="GO" id="GO:0008061">
    <property type="term" value="F:chitin binding"/>
    <property type="evidence" value="ECO:0007669"/>
    <property type="project" value="InterPro"/>
</dbReference>
<keyword evidence="2" id="KW-1185">Reference proteome</keyword>
<gene>
    <name evidence="1" type="ORF">OFUS_LOCUS6455</name>
</gene>
<organism evidence="1 2">
    <name type="scientific">Owenia fusiformis</name>
    <name type="common">Polychaete worm</name>
    <dbReference type="NCBI Taxonomy" id="6347"/>
    <lineage>
        <taxon>Eukaryota</taxon>
        <taxon>Metazoa</taxon>
        <taxon>Spiralia</taxon>
        <taxon>Lophotrochozoa</taxon>
        <taxon>Annelida</taxon>
        <taxon>Polychaeta</taxon>
        <taxon>Sedentaria</taxon>
        <taxon>Canalipalpata</taxon>
        <taxon>Sabellida</taxon>
        <taxon>Oweniida</taxon>
        <taxon>Oweniidae</taxon>
        <taxon>Owenia</taxon>
    </lineage>
</organism>
<dbReference type="InterPro" id="IPR013320">
    <property type="entry name" value="ConA-like_dom_sf"/>
</dbReference>
<dbReference type="AlphaFoldDB" id="A0A8J1TWS0"/>
<name>A0A8J1TWS0_OWEFU</name>
<sequence length="416" mass="46663">MNKIKLVLMSSTISRDARYTVRSNPDFDIQELCEEKCVEENGGYYPYPGDCCSFVVCNRLPSSKGPGKGRVVSNAMRCSVPLVWNTETSSCDFPYRVPECNPACHDDVTQLPINASTPFLIFNESAQCFFDGHYYTVNDFQPECFFLDRREDTQVCCLEGQIFNVSDCCCEWENEPTPLKCDCLIYSWGIAGDLVREYRGVYINTTGVTTRRITDSPDALQSASANFFCFDGEDAVMKIPRFENYNYLDTFSVHFLFQIPDEFENPDTGFVDAPKMGLLTNGCCNKSGTFEMYIEGSQGFLNIITEKEALLEYAFDIEVESLVAGQIMDISISYCAGRLNLVFNGILKETGNPRVLGGRIKSTGCPLTLGSFNDIPGTNFKGCINNLIICQDCWTEFNMILLSFFDVQQAVCNLEG</sequence>
<dbReference type="SUPFAM" id="SSF49899">
    <property type="entry name" value="Concanavalin A-like lectins/glucanases"/>
    <property type="match status" value="1"/>
</dbReference>
<accession>A0A8J1TWS0</accession>
<dbReference type="SUPFAM" id="SSF57625">
    <property type="entry name" value="Invertebrate chitin-binding proteins"/>
    <property type="match status" value="1"/>
</dbReference>
<dbReference type="PROSITE" id="PS50940">
    <property type="entry name" value="CHIT_BIND_II"/>
    <property type="match status" value="1"/>
</dbReference>
<proteinExistence type="predicted"/>
<dbReference type="Pfam" id="PF01607">
    <property type="entry name" value="CBM_14"/>
    <property type="match status" value="1"/>
</dbReference>
<reference evidence="1" key="1">
    <citation type="submission" date="2022-03" db="EMBL/GenBank/DDBJ databases">
        <authorList>
            <person name="Martin C."/>
        </authorList>
    </citation>
    <scope>NUCLEOTIDE SEQUENCE</scope>
</reference>
<evidence type="ECO:0000313" key="2">
    <source>
        <dbReference type="Proteomes" id="UP000749559"/>
    </source>
</evidence>
<dbReference type="EMBL" id="CAIIXF020000003">
    <property type="protein sequence ID" value="CAH1779671.1"/>
    <property type="molecule type" value="Genomic_DNA"/>
</dbReference>
<comment type="caution">
    <text evidence="1">The sequence shown here is derived from an EMBL/GenBank/DDBJ whole genome shotgun (WGS) entry which is preliminary data.</text>
</comment>
<dbReference type="Proteomes" id="UP000749559">
    <property type="component" value="Unassembled WGS sequence"/>
</dbReference>